<evidence type="ECO:0000256" key="1">
    <source>
        <dbReference type="ARBA" id="ARBA00022723"/>
    </source>
</evidence>
<protein>
    <recommendedName>
        <fullName evidence="6">RING-type domain-containing protein</fullName>
    </recommendedName>
</protein>
<evidence type="ECO:0000256" key="3">
    <source>
        <dbReference type="ARBA" id="ARBA00022833"/>
    </source>
</evidence>
<dbReference type="PANTHER" id="PTHR45931">
    <property type="entry name" value="SI:CH211-59O9.10"/>
    <property type="match status" value="1"/>
</dbReference>
<sequence>MGAASSILLCSSNSSTAIAQPAPSAPAPQSLYCHHCRGVISSGPSAYLAGQGRFGLNGNGLAECPRCRGNFVEVLTDHERRRIQVASPLRQVRVAATNIMPGRRVTANDIVYTFFLFDSDVQRDLFRDSDLDAAISQSLDEAAASPQKATSKVFIETLQRTASTVCEEDISRQQSCPVCDEQLSLDEIVIRLSCKHVFHENCLTPWLAHHNTCPICRTELPSEPDDNEIKKPSQESSRRAFHLVQGQGNVLPAHLENRPPTPVMEAAGIEAHSQTPSMSPRIGETPRSPAVSMDIAAAIDQDADTGSTGQNIVEQTGESAELASAKRCDISAAPDAQERDCAEACPELEMGTASSASQCPADAARDSTIHPNIECAQDLDIEYSNKDCEREHESSHPQQPEPTVGSEPAKTEAGGQENSGLATGRREDEEDLDALMQELAELNPLRSPRPDFAAVSIAACPP</sequence>
<dbReference type="PROSITE" id="PS50089">
    <property type="entry name" value="ZF_RING_2"/>
    <property type="match status" value="1"/>
</dbReference>
<feature type="compositionally biased region" description="Basic and acidic residues" evidence="5">
    <location>
        <begin position="384"/>
        <end position="395"/>
    </location>
</feature>
<accession>A0A7S0MQQ8</accession>
<dbReference type="PANTHER" id="PTHR45931:SF16">
    <property type="entry name" value="RING_U-BOX SUPERFAMILY PROTEIN"/>
    <property type="match status" value="1"/>
</dbReference>
<evidence type="ECO:0000256" key="2">
    <source>
        <dbReference type="ARBA" id="ARBA00022771"/>
    </source>
</evidence>
<name>A0A7S0MQQ8_9CRYP</name>
<keyword evidence="1" id="KW-0479">Metal-binding</keyword>
<dbReference type="AlphaFoldDB" id="A0A7S0MQQ8"/>
<gene>
    <name evidence="7" type="ORF">CCUR1050_LOCUS24486</name>
</gene>
<feature type="region of interest" description="Disordered" evidence="5">
    <location>
        <begin position="384"/>
        <end position="432"/>
    </location>
</feature>
<reference evidence="7" key="1">
    <citation type="submission" date="2021-01" db="EMBL/GenBank/DDBJ databases">
        <authorList>
            <person name="Corre E."/>
            <person name="Pelletier E."/>
            <person name="Niang G."/>
            <person name="Scheremetjew M."/>
            <person name="Finn R."/>
            <person name="Kale V."/>
            <person name="Holt S."/>
            <person name="Cochrane G."/>
            <person name="Meng A."/>
            <person name="Brown T."/>
            <person name="Cohen L."/>
        </authorList>
    </citation>
    <scope>NUCLEOTIDE SEQUENCE</scope>
    <source>
        <strain evidence="7">CCAP979/52</strain>
    </source>
</reference>
<dbReference type="InterPro" id="IPR051834">
    <property type="entry name" value="RING_finger_E3_ligase"/>
</dbReference>
<dbReference type="SUPFAM" id="SSF57850">
    <property type="entry name" value="RING/U-box"/>
    <property type="match status" value="1"/>
</dbReference>
<dbReference type="GO" id="GO:0061630">
    <property type="term" value="F:ubiquitin protein ligase activity"/>
    <property type="evidence" value="ECO:0007669"/>
    <property type="project" value="TreeGrafter"/>
</dbReference>
<dbReference type="GO" id="GO:0008270">
    <property type="term" value="F:zinc ion binding"/>
    <property type="evidence" value="ECO:0007669"/>
    <property type="project" value="UniProtKB-KW"/>
</dbReference>
<dbReference type="GO" id="GO:0006511">
    <property type="term" value="P:ubiquitin-dependent protein catabolic process"/>
    <property type="evidence" value="ECO:0007669"/>
    <property type="project" value="TreeGrafter"/>
</dbReference>
<feature type="domain" description="RING-type" evidence="6">
    <location>
        <begin position="176"/>
        <end position="217"/>
    </location>
</feature>
<dbReference type="Pfam" id="PF13639">
    <property type="entry name" value="zf-RING_2"/>
    <property type="match status" value="1"/>
</dbReference>
<evidence type="ECO:0000256" key="5">
    <source>
        <dbReference type="SAM" id="MobiDB-lite"/>
    </source>
</evidence>
<keyword evidence="3" id="KW-0862">Zinc</keyword>
<organism evidence="7">
    <name type="scientific">Cryptomonas curvata</name>
    <dbReference type="NCBI Taxonomy" id="233186"/>
    <lineage>
        <taxon>Eukaryota</taxon>
        <taxon>Cryptophyceae</taxon>
        <taxon>Cryptomonadales</taxon>
        <taxon>Cryptomonadaceae</taxon>
        <taxon>Cryptomonas</taxon>
    </lineage>
</organism>
<dbReference type="GO" id="GO:0005634">
    <property type="term" value="C:nucleus"/>
    <property type="evidence" value="ECO:0007669"/>
    <property type="project" value="TreeGrafter"/>
</dbReference>
<dbReference type="EMBL" id="HBEZ01044512">
    <property type="protein sequence ID" value="CAD8646801.1"/>
    <property type="molecule type" value="Transcribed_RNA"/>
</dbReference>
<evidence type="ECO:0000313" key="7">
    <source>
        <dbReference type="EMBL" id="CAD8646801.1"/>
    </source>
</evidence>
<dbReference type="SMART" id="SM00184">
    <property type="entry name" value="RING"/>
    <property type="match status" value="1"/>
</dbReference>
<evidence type="ECO:0000256" key="4">
    <source>
        <dbReference type="PROSITE-ProRule" id="PRU00175"/>
    </source>
</evidence>
<dbReference type="InterPro" id="IPR001841">
    <property type="entry name" value="Znf_RING"/>
</dbReference>
<dbReference type="Gene3D" id="3.30.40.10">
    <property type="entry name" value="Zinc/RING finger domain, C3HC4 (zinc finger)"/>
    <property type="match status" value="1"/>
</dbReference>
<evidence type="ECO:0000259" key="6">
    <source>
        <dbReference type="PROSITE" id="PS50089"/>
    </source>
</evidence>
<dbReference type="InterPro" id="IPR013083">
    <property type="entry name" value="Znf_RING/FYVE/PHD"/>
</dbReference>
<proteinExistence type="predicted"/>
<keyword evidence="2 4" id="KW-0863">Zinc-finger</keyword>